<dbReference type="InterPro" id="IPR032109">
    <property type="entry name" value="Big_3_5"/>
</dbReference>
<name>A0ABY2RTK9_9NOCA</name>
<dbReference type="Pfam" id="PF16640">
    <property type="entry name" value="Big_3_5"/>
    <property type="match status" value="2"/>
</dbReference>
<dbReference type="EMBL" id="SUMD01000001">
    <property type="protein sequence ID" value="TJZ81679.1"/>
    <property type="molecule type" value="Genomic_DNA"/>
</dbReference>
<comment type="caution">
    <text evidence="2">The sequence shown here is derived from an EMBL/GenBank/DDBJ whole genome shotgun (WGS) entry which is preliminary data.</text>
</comment>
<dbReference type="Gene3D" id="2.60.40.10">
    <property type="entry name" value="Immunoglobulins"/>
    <property type="match status" value="2"/>
</dbReference>
<feature type="domain" description="Bacterial Ig-like" evidence="1">
    <location>
        <begin position="200"/>
        <end position="282"/>
    </location>
</feature>
<organism evidence="2 3">
    <name type="scientific">Rhodococcus oryzae</name>
    <dbReference type="NCBI Taxonomy" id="2571143"/>
    <lineage>
        <taxon>Bacteria</taxon>
        <taxon>Bacillati</taxon>
        <taxon>Actinomycetota</taxon>
        <taxon>Actinomycetes</taxon>
        <taxon>Mycobacteriales</taxon>
        <taxon>Nocardiaceae</taxon>
        <taxon>Rhodococcus</taxon>
    </lineage>
</organism>
<evidence type="ECO:0000313" key="2">
    <source>
        <dbReference type="EMBL" id="TJZ81679.1"/>
    </source>
</evidence>
<feature type="domain" description="Bacterial Ig-like" evidence="1">
    <location>
        <begin position="297"/>
        <end position="377"/>
    </location>
</feature>
<reference evidence="2 3" key="1">
    <citation type="submission" date="2019-04" db="EMBL/GenBank/DDBJ databases">
        <title>Rhodococcus oryzae sp. nov., a novel actinomycete isolated from rhizosphere soil of rice (Oryza sativa L.).</title>
        <authorList>
            <person name="Li C."/>
        </authorList>
    </citation>
    <scope>NUCLEOTIDE SEQUENCE [LARGE SCALE GENOMIC DNA]</scope>
    <source>
        <strain evidence="2 3">NEAU-CX67</strain>
    </source>
</reference>
<sequence>MLCAANGGTFMSGLMMRRAVAAVSGAALAVLGLGVGGGVASAAQQSATVTSTNIVATKTLLGDGSVFPGEVVTYRTEFSVNSIIDRYLNKITDVHPAGFEYVPGSAKVSAASTSAVTPSVDVANNRVSVSNSLSAWMLSKNVNRTVSLELSYKVPDNAPAGTFDSGLTFDVNTFGSTQVFNPIGVTIDVQGPASTTTQLTAPAAATVGVAVDLSASVSPSVAGGTVQFKDGDANIGTPASVVNGTATLSHAFATAGPRSITAVYSGVPGFAGSTSAPSTVAVSMPDVATSTVLSLANDAQTGVQVSLVAAVTPAPAGGTVQFKDGDTPIGGPVGVVDGKATLWFTFNTAGDHQITAVYSGAPGFKASTSAATALKVTGANTGGTGSLGFGS</sequence>
<evidence type="ECO:0000313" key="3">
    <source>
        <dbReference type="Proteomes" id="UP000305109"/>
    </source>
</evidence>
<dbReference type="InterPro" id="IPR013783">
    <property type="entry name" value="Ig-like_fold"/>
</dbReference>
<accession>A0ABY2RTK9</accession>
<evidence type="ECO:0000259" key="1">
    <source>
        <dbReference type="Pfam" id="PF16640"/>
    </source>
</evidence>
<dbReference type="Proteomes" id="UP000305109">
    <property type="component" value="Unassembled WGS sequence"/>
</dbReference>
<protein>
    <submittedName>
        <fullName evidence="2">Ig-like domain repeat protein</fullName>
    </submittedName>
</protein>
<proteinExistence type="predicted"/>
<keyword evidence="3" id="KW-1185">Reference proteome</keyword>
<gene>
    <name evidence="2" type="ORF">FCG67_03455</name>
</gene>